<dbReference type="Pfam" id="PF01385">
    <property type="entry name" value="OrfB_IS605"/>
    <property type="match status" value="1"/>
</dbReference>
<evidence type="ECO:0000259" key="2">
    <source>
        <dbReference type="Pfam" id="PF01385"/>
    </source>
</evidence>
<gene>
    <name evidence="3" type="ORF">V2J94_30200</name>
</gene>
<dbReference type="Proteomes" id="UP001354709">
    <property type="component" value="Unassembled WGS sequence"/>
</dbReference>
<feature type="domain" description="Probable transposase IS891/IS1136/IS1341" evidence="2">
    <location>
        <begin position="130"/>
        <end position="210"/>
    </location>
</feature>
<dbReference type="NCBIfam" id="NF040570">
    <property type="entry name" value="guided_TnpB"/>
    <property type="match status" value="1"/>
</dbReference>
<evidence type="ECO:0000313" key="4">
    <source>
        <dbReference type="Proteomes" id="UP001354709"/>
    </source>
</evidence>
<evidence type="ECO:0000313" key="3">
    <source>
        <dbReference type="EMBL" id="MEE4596115.1"/>
    </source>
</evidence>
<comment type="caution">
    <text evidence="3">The sequence shown here is derived from an EMBL/GenBank/DDBJ whole genome shotgun (WGS) entry which is preliminary data.</text>
</comment>
<reference evidence="3 4" key="1">
    <citation type="submission" date="2023-11" db="EMBL/GenBank/DDBJ databases">
        <title>30 novel species of actinomycetes from the DSMZ collection.</title>
        <authorList>
            <person name="Nouioui I."/>
        </authorList>
    </citation>
    <scope>NUCLEOTIDE SEQUENCE [LARGE SCALE GENOMIC DNA]</scope>
    <source>
        <strain evidence="3 4">DSM 41524</strain>
    </source>
</reference>
<sequence length="256" mass="28991">MRNLFFDWQMYRSAVRACQGFSCPRSARTSGRRHRLDESVTEVRTCGEGARGEWRAGCCYSVSQNMLSALQKASGSRRSREIPWHCCPTPLSAPRWKARSTTSPTRCCATNCCPEPPELEFGIIRLQDGRKIDSPRFLRRAEKQLKKAQRSLSRMEKGSANRDKARLRVARAHATVADARREFHHQLSTKLIRENQAIAVEDLAVEGLARTRLAKAVHDAGWSQFVTMLEYKMASRCGPTFVRIGRFEPTSQVCSA</sequence>
<dbReference type="InterPro" id="IPR001959">
    <property type="entry name" value="Transposase"/>
</dbReference>
<dbReference type="EMBL" id="JAZBJO010000023">
    <property type="protein sequence ID" value="MEE4596115.1"/>
    <property type="molecule type" value="Genomic_DNA"/>
</dbReference>
<proteinExistence type="predicted"/>
<keyword evidence="4" id="KW-1185">Reference proteome</keyword>
<protein>
    <submittedName>
        <fullName evidence="3">Transposase</fullName>
    </submittedName>
</protein>
<feature type="coiled-coil region" evidence="1">
    <location>
        <begin position="138"/>
        <end position="182"/>
    </location>
</feature>
<accession>A0ABU7Q411</accession>
<evidence type="ECO:0000256" key="1">
    <source>
        <dbReference type="SAM" id="Coils"/>
    </source>
</evidence>
<keyword evidence="1" id="KW-0175">Coiled coil</keyword>
<organism evidence="3 4">
    <name type="scientific">Streptomyces asiaticus subsp. ignotus</name>
    <dbReference type="NCBI Taxonomy" id="3098222"/>
    <lineage>
        <taxon>Bacteria</taxon>
        <taxon>Bacillati</taxon>
        <taxon>Actinomycetota</taxon>
        <taxon>Actinomycetes</taxon>
        <taxon>Kitasatosporales</taxon>
        <taxon>Streptomycetaceae</taxon>
        <taxon>Streptomyces</taxon>
        <taxon>Streptomyces violaceusniger group</taxon>
    </lineage>
</organism>
<name>A0ABU7Q411_9ACTN</name>